<keyword evidence="2" id="KW-0436">Ligase</keyword>
<evidence type="ECO:0000256" key="1">
    <source>
        <dbReference type="ARBA" id="ARBA00007572"/>
    </source>
</evidence>
<dbReference type="SUPFAM" id="SSF56091">
    <property type="entry name" value="DNA ligase/mRNA capping enzyme, catalytic domain"/>
    <property type="match status" value="1"/>
</dbReference>
<dbReference type="InterPro" id="IPR012310">
    <property type="entry name" value="DNA_ligase_ATP-dep_cent"/>
</dbReference>
<evidence type="ECO:0000313" key="5">
    <source>
        <dbReference type="Proteomes" id="UP000464658"/>
    </source>
</evidence>
<dbReference type="Pfam" id="PF01068">
    <property type="entry name" value="DNA_ligase_A_M"/>
    <property type="match status" value="1"/>
</dbReference>
<dbReference type="InterPro" id="IPR050191">
    <property type="entry name" value="ATP-dep_DNA_ligase"/>
</dbReference>
<dbReference type="AlphaFoldDB" id="A0A5S9MCI7"/>
<protein>
    <recommendedName>
        <fullName evidence="3">ATP-dependent DNA ligase family profile domain-containing protein</fullName>
    </recommendedName>
</protein>
<feature type="domain" description="ATP-dependent DNA ligase family profile" evidence="3">
    <location>
        <begin position="106"/>
        <end position="208"/>
    </location>
</feature>
<evidence type="ECO:0000256" key="2">
    <source>
        <dbReference type="ARBA" id="ARBA00022598"/>
    </source>
</evidence>
<dbReference type="PANTHER" id="PTHR45674">
    <property type="entry name" value="DNA LIGASE 1/3 FAMILY MEMBER"/>
    <property type="match status" value="1"/>
</dbReference>
<dbReference type="Gene3D" id="3.30.470.30">
    <property type="entry name" value="DNA ligase/mRNA capping enzyme"/>
    <property type="match status" value="1"/>
</dbReference>
<organism evidence="4 5">
    <name type="scientific">Bacillus safensis</name>
    <dbReference type="NCBI Taxonomy" id="561879"/>
    <lineage>
        <taxon>Bacteria</taxon>
        <taxon>Bacillati</taxon>
        <taxon>Bacillota</taxon>
        <taxon>Bacilli</taxon>
        <taxon>Bacillales</taxon>
        <taxon>Bacillaceae</taxon>
        <taxon>Bacillus</taxon>
    </lineage>
</organism>
<accession>A0A5S9MCI7</accession>
<sequence length="303" mass="35432">MKPMRLTPAHDIPAGADWVYELKYDGFRAILVWEEDEIRLESRTGKQLNKQFPEVMDQCEQLRDQFAPFLPLTLDGELVFLLSEQQSEFAKVQQRGRLKNKEAIQRQAERFPCHFIAFDLLSCKGKPIVDSPLMERKNQLQQLFQEAKLPSSVRLEHPSLLQVIHTDPDSEYMKKKRDDDVFSRRTSSEKKMSKWHDNTRSKEWLKMKNWRYVSVIVTRFDKENGYFQGSIYQDAALIEVVQFKHGFSKEEEQTLRTLFQTKGQLTGGSLYEIPPSIVASIACISFDGSALREPRFFSFFTRC</sequence>
<dbReference type="PROSITE" id="PS00697">
    <property type="entry name" value="DNA_LIGASE_A1"/>
    <property type="match status" value="1"/>
</dbReference>
<dbReference type="InterPro" id="IPR016059">
    <property type="entry name" value="DNA_ligase_ATP-dep_CS"/>
</dbReference>
<dbReference type="Proteomes" id="UP000464658">
    <property type="component" value="Chromosome"/>
</dbReference>
<evidence type="ECO:0000259" key="3">
    <source>
        <dbReference type="PROSITE" id="PS50160"/>
    </source>
</evidence>
<dbReference type="GO" id="GO:0003910">
    <property type="term" value="F:DNA ligase (ATP) activity"/>
    <property type="evidence" value="ECO:0007669"/>
    <property type="project" value="InterPro"/>
</dbReference>
<dbReference type="EMBL" id="AP021906">
    <property type="protein sequence ID" value="BBP89659.1"/>
    <property type="molecule type" value="Genomic_DNA"/>
</dbReference>
<dbReference type="PANTHER" id="PTHR45674:SF4">
    <property type="entry name" value="DNA LIGASE 1"/>
    <property type="match status" value="1"/>
</dbReference>
<gene>
    <name evidence="4" type="ORF">BsIDN1_32770</name>
</gene>
<reference evidence="4 5" key="1">
    <citation type="submission" date="2019-12" db="EMBL/GenBank/DDBJ databases">
        <title>Full genome sequence of a Bacillus safensis strain isolated from commercially available natto in Indonesia.</title>
        <authorList>
            <person name="Yoshida M."/>
            <person name="Uomi M."/>
            <person name="Waturangi D."/>
            <person name="Ekaputri J.J."/>
            <person name="Setiamarga D.H.E."/>
        </authorList>
    </citation>
    <scope>NUCLEOTIDE SEQUENCE [LARGE SCALE GENOMIC DNA]</scope>
    <source>
        <strain evidence="4 5">IDN1</strain>
    </source>
</reference>
<name>A0A5S9MCI7_BACIA</name>
<dbReference type="PROSITE" id="PS50160">
    <property type="entry name" value="DNA_LIGASE_A3"/>
    <property type="match status" value="1"/>
</dbReference>
<evidence type="ECO:0000313" key="4">
    <source>
        <dbReference type="EMBL" id="BBP89659.1"/>
    </source>
</evidence>
<dbReference type="GO" id="GO:0006310">
    <property type="term" value="P:DNA recombination"/>
    <property type="evidence" value="ECO:0007669"/>
    <property type="project" value="InterPro"/>
</dbReference>
<proteinExistence type="inferred from homology"/>
<dbReference type="GO" id="GO:0006281">
    <property type="term" value="P:DNA repair"/>
    <property type="evidence" value="ECO:0007669"/>
    <property type="project" value="InterPro"/>
</dbReference>
<dbReference type="GO" id="GO:0005524">
    <property type="term" value="F:ATP binding"/>
    <property type="evidence" value="ECO:0007669"/>
    <property type="project" value="InterPro"/>
</dbReference>
<comment type="similarity">
    <text evidence="1">Belongs to the ATP-dependent DNA ligase family.</text>
</comment>